<feature type="transmembrane region" description="Helical" evidence="7">
    <location>
        <begin position="126"/>
        <end position="144"/>
    </location>
</feature>
<feature type="transmembrane region" description="Helical" evidence="7">
    <location>
        <begin position="60"/>
        <end position="82"/>
    </location>
</feature>
<evidence type="ECO:0000313" key="9">
    <source>
        <dbReference type="EMBL" id="HIZ21215.1"/>
    </source>
</evidence>
<feature type="transmembrane region" description="Helical" evidence="7">
    <location>
        <begin position="199"/>
        <end position="216"/>
    </location>
</feature>
<feature type="compositionally biased region" description="Acidic residues" evidence="8">
    <location>
        <begin position="358"/>
        <end position="371"/>
    </location>
</feature>
<keyword evidence="3 7" id="KW-0808">Transferase</keyword>
<reference evidence="9" key="2">
    <citation type="submission" date="2021-04" db="EMBL/GenBank/DDBJ databases">
        <authorList>
            <person name="Gilroy R."/>
        </authorList>
    </citation>
    <scope>NUCLEOTIDE SEQUENCE</scope>
    <source>
        <strain evidence="9">14324</strain>
    </source>
</reference>
<evidence type="ECO:0000313" key="10">
    <source>
        <dbReference type="Proteomes" id="UP000824041"/>
    </source>
</evidence>
<comment type="similarity">
    <text evidence="1 7">Belongs to the Lgt family.</text>
</comment>
<dbReference type="GO" id="GO:0008961">
    <property type="term" value="F:phosphatidylglycerol-prolipoprotein diacylglyceryl transferase activity"/>
    <property type="evidence" value="ECO:0007669"/>
    <property type="project" value="UniProtKB-UniRule"/>
</dbReference>
<comment type="function">
    <text evidence="7">Catalyzes the transfer of the diacylglyceryl group from phosphatidylglycerol to the sulfhydryl group of the N-terminal cysteine of a prolipoprotein, the first step in the formation of mature lipoproteins.</text>
</comment>
<evidence type="ECO:0000256" key="2">
    <source>
        <dbReference type="ARBA" id="ARBA00022475"/>
    </source>
</evidence>
<evidence type="ECO:0000256" key="6">
    <source>
        <dbReference type="ARBA" id="ARBA00023136"/>
    </source>
</evidence>
<feature type="transmembrane region" description="Helical" evidence="7">
    <location>
        <begin position="228"/>
        <end position="245"/>
    </location>
</feature>
<feature type="transmembrane region" description="Helical" evidence="7">
    <location>
        <begin position="257"/>
        <end position="277"/>
    </location>
</feature>
<dbReference type="EMBL" id="DXBU01000004">
    <property type="protein sequence ID" value="HIZ21215.1"/>
    <property type="molecule type" value="Genomic_DNA"/>
</dbReference>
<dbReference type="Proteomes" id="UP000824041">
    <property type="component" value="Unassembled WGS sequence"/>
</dbReference>
<evidence type="ECO:0000256" key="5">
    <source>
        <dbReference type="ARBA" id="ARBA00022989"/>
    </source>
</evidence>
<feature type="region of interest" description="Disordered" evidence="8">
    <location>
        <begin position="293"/>
        <end position="378"/>
    </location>
</feature>
<proteinExistence type="inferred from homology"/>
<dbReference type="GO" id="GO:0005886">
    <property type="term" value="C:plasma membrane"/>
    <property type="evidence" value="ECO:0007669"/>
    <property type="project" value="UniProtKB-SubCell"/>
</dbReference>
<dbReference type="PANTHER" id="PTHR30589">
    <property type="entry name" value="PROLIPOPROTEIN DIACYLGLYCERYL TRANSFERASE"/>
    <property type="match status" value="1"/>
</dbReference>
<comment type="subcellular location">
    <subcellularLocation>
        <location evidence="7">Cell membrane</location>
        <topology evidence="7">Multi-pass membrane protein</topology>
    </subcellularLocation>
</comment>
<evidence type="ECO:0000256" key="1">
    <source>
        <dbReference type="ARBA" id="ARBA00007150"/>
    </source>
</evidence>
<sequence>MDMAIRFPNLGVDLDYVGKSIHIFGFEITIYGILIAVGMFLGIGLIVLEAKRKGCDQDRYLDMLIISLIAAVVGARLFYVAFSWELYRGNPLEILNTRNGGTAFYGGLLGGVLGAAAFCRIKKLSFGQMADASSVGILLGQAIGRWGDFFSRESFGEYTDNLFAMQLPLSAVHASDVTSAMRDHLETIDGISYIQVQPAFLYESLWCLLVLVFLLFRRSRKRFEGEIFMNYLAGYGLGRFFIEGIRTDSLNWPGTRIAVSQVVSALLFVFFTIAVLIRRTMVKKREEIQKRRRESLYQAQEETPPEEEEWSVPLREPEEQDAPVEEETSQEQAAPAEEEISQEQAAPVEEETPKEQDIPEEEIPQEQEVLEDLPKNAE</sequence>
<reference evidence="9" key="1">
    <citation type="journal article" date="2021" name="PeerJ">
        <title>Extensive microbial diversity within the chicken gut microbiome revealed by metagenomics and culture.</title>
        <authorList>
            <person name="Gilroy R."/>
            <person name="Ravi A."/>
            <person name="Getino M."/>
            <person name="Pursley I."/>
            <person name="Horton D.L."/>
            <person name="Alikhan N.F."/>
            <person name="Baker D."/>
            <person name="Gharbi K."/>
            <person name="Hall N."/>
            <person name="Watson M."/>
            <person name="Adriaenssens E.M."/>
            <person name="Foster-Nyarko E."/>
            <person name="Jarju S."/>
            <person name="Secka A."/>
            <person name="Antonio M."/>
            <person name="Oren A."/>
            <person name="Chaudhuri R.R."/>
            <person name="La Ragione R."/>
            <person name="Hildebrand F."/>
            <person name="Pallen M.J."/>
        </authorList>
    </citation>
    <scope>NUCLEOTIDE SEQUENCE</scope>
    <source>
        <strain evidence="9">14324</strain>
    </source>
</reference>
<keyword evidence="6 7" id="KW-0472">Membrane</keyword>
<dbReference type="Pfam" id="PF01790">
    <property type="entry name" value="LGT"/>
    <property type="match status" value="1"/>
</dbReference>
<comment type="catalytic activity">
    <reaction evidence="7">
        <text>L-cysteinyl-[prolipoprotein] + a 1,2-diacyl-sn-glycero-3-phospho-(1'-sn-glycerol) = an S-1,2-diacyl-sn-glyceryl-L-cysteinyl-[prolipoprotein] + sn-glycerol 1-phosphate + H(+)</text>
        <dbReference type="Rhea" id="RHEA:56712"/>
        <dbReference type="Rhea" id="RHEA-COMP:14679"/>
        <dbReference type="Rhea" id="RHEA-COMP:14680"/>
        <dbReference type="ChEBI" id="CHEBI:15378"/>
        <dbReference type="ChEBI" id="CHEBI:29950"/>
        <dbReference type="ChEBI" id="CHEBI:57685"/>
        <dbReference type="ChEBI" id="CHEBI:64716"/>
        <dbReference type="ChEBI" id="CHEBI:140658"/>
        <dbReference type="EC" id="2.5.1.145"/>
    </reaction>
</comment>
<feature type="transmembrane region" description="Helical" evidence="7">
    <location>
        <begin position="102"/>
        <end position="119"/>
    </location>
</feature>
<accession>A0A9D2DQH9</accession>
<dbReference type="GO" id="GO:0042158">
    <property type="term" value="P:lipoprotein biosynthetic process"/>
    <property type="evidence" value="ECO:0007669"/>
    <property type="project" value="UniProtKB-UniRule"/>
</dbReference>
<evidence type="ECO:0000256" key="8">
    <source>
        <dbReference type="SAM" id="MobiDB-lite"/>
    </source>
</evidence>
<comment type="pathway">
    <text evidence="7">Protein modification; lipoprotein biosynthesis (diacylglyceryl transfer).</text>
</comment>
<dbReference type="AlphaFoldDB" id="A0A9D2DQH9"/>
<keyword evidence="4 7" id="KW-0812">Transmembrane</keyword>
<evidence type="ECO:0000256" key="4">
    <source>
        <dbReference type="ARBA" id="ARBA00022692"/>
    </source>
</evidence>
<comment type="caution">
    <text evidence="9">The sequence shown here is derived from an EMBL/GenBank/DDBJ whole genome shotgun (WGS) entry which is preliminary data.</text>
</comment>
<dbReference type="PANTHER" id="PTHR30589:SF0">
    <property type="entry name" value="PHOSPHATIDYLGLYCEROL--PROLIPOPROTEIN DIACYLGLYCERYL TRANSFERASE"/>
    <property type="match status" value="1"/>
</dbReference>
<feature type="binding site" evidence="7">
    <location>
        <position position="145"/>
    </location>
    <ligand>
        <name>a 1,2-diacyl-sn-glycero-3-phospho-(1'-sn-glycerol)</name>
        <dbReference type="ChEBI" id="CHEBI:64716"/>
    </ligand>
</feature>
<evidence type="ECO:0000256" key="7">
    <source>
        <dbReference type="HAMAP-Rule" id="MF_01147"/>
    </source>
</evidence>
<organism evidence="9 10">
    <name type="scientific">Candidatus Blautia faecigallinarum</name>
    <dbReference type="NCBI Taxonomy" id="2838488"/>
    <lineage>
        <taxon>Bacteria</taxon>
        <taxon>Bacillati</taxon>
        <taxon>Bacillota</taxon>
        <taxon>Clostridia</taxon>
        <taxon>Lachnospirales</taxon>
        <taxon>Lachnospiraceae</taxon>
        <taxon>Blautia</taxon>
    </lineage>
</organism>
<evidence type="ECO:0000256" key="3">
    <source>
        <dbReference type="ARBA" id="ARBA00022679"/>
    </source>
</evidence>
<protein>
    <recommendedName>
        <fullName evidence="7">Phosphatidylglycerol--prolipoprotein diacylglyceryl transferase</fullName>
        <ecNumber evidence="7">2.5.1.145</ecNumber>
    </recommendedName>
</protein>
<dbReference type="HAMAP" id="MF_01147">
    <property type="entry name" value="Lgt"/>
    <property type="match status" value="1"/>
</dbReference>
<feature type="compositionally biased region" description="Acidic residues" evidence="8">
    <location>
        <begin position="318"/>
        <end position="329"/>
    </location>
</feature>
<gene>
    <name evidence="7 9" type="primary">lgt</name>
    <name evidence="9" type="ORF">IAA21_00250</name>
</gene>
<keyword evidence="2 7" id="KW-1003">Cell membrane</keyword>
<feature type="transmembrane region" description="Helical" evidence="7">
    <location>
        <begin position="20"/>
        <end position="48"/>
    </location>
</feature>
<dbReference type="InterPro" id="IPR001640">
    <property type="entry name" value="Lgt"/>
</dbReference>
<dbReference type="EC" id="2.5.1.145" evidence="7"/>
<name>A0A9D2DQH9_9FIRM</name>
<dbReference type="NCBIfam" id="TIGR00544">
    <property type="entry name" value="lgt"/>
    <property type="match status" value="1"/>
</dbReference>
<keyword evidence="5 7" id="KW-1133">Transmembrane helix</keyword>